<dbReference type="PANTHER" id="PTHR30408">
    <property type="entry name" value="TYPE-1 RESTRICTION ENZYME ECOKI SPECIFICITY PROTEIN"/>
    <property type="match status" value="1"/>
</dbReference>
<evidence type="ECO:0000256" key="3">
    <source>
        <dbReference type="ARBA" id="ARBA00023125"/>
    </source>
</evidence>
<evidence type="ECO:0000256" key="1">
    <source>
        <dbReference type="ARBA" id="ARBA00010923"/>
    </source>
</evidence>
<dbReference type="PANTHER" id="PTHR30408:SF12">
    <property type="entry name" value="TYPE I RESTRICTION ENZYME MJAVIII SPECIFICITY SUBUNIT"/>
    <property type="match status" value="1"/>
</dbReference>
<dbReference type="REBASE" id="52105">
    <property type="entry name" value="S1.LmuLM1ORF16140P"/>
</dbReference>
<dbReference type="InterPro" id="IPR000055">
    <property type="entry name" value="Restrct_endonuc_typeI_TRD"/>
</dbReference>
<comment type="similarity">
    <text evidence="1">Belongs to the type-I restriction system S methylase family.</text>
</comment>
<gene>
    <name evidence="5" type="ORF">LBLM1_03880</name>
</gene>
<dbReference type="SUPFAM" id="SSF116734">
    <property type="entry name" value="DNA methylase specificity domain"/>
    <property type="match status" value="2"/>
</dbReference>
<evidence type="ECO:0000256" key="2">
    <source>
        <dbReference type="ARBA" id="ARBA00022747"/>
    </source>
</evidence>
<reference evidence="5 6" key="1">
    <citation type="journal article" date="2012" name="J. Bacteriol.">
        <title>Genome sequence of Lactobacillus mucosae LM1, isolated from piglet feces.</title>
        <authorList>
            <person name="Lee J.H."/>
            <person name="Valeriano V.D."/>
            <person name="Shin Y.R."/>
            <person name="Chae J.P."/>
            <person name="Kim G.B."/>
            <person name="Ham J.S."/>
            <person name="Chun J."/>
            <person name="Kang D.K."/>
        </authorList>
    </citation>
    <scope>NUCLEOTIDE SEQUENCE [LARGE SCALE GENOMIC DNA]</scope>
    <source>
        <strain evidence="5 6">LM1</strain>
    </source>
</reference>
<dbReference type="CDD" id="cd17292">
    <property type="entry name" value="RMtype1_S_LlaA17I_TRD2-CR2_like"/>
    <property type="match status" value="1"/>
</dbReference>
<accession>A0A0D4CJD7</accession>
<keyword evidence="6" id="KW-1185">Reference proteome</keyword>
<keyword evidence="2" id="KW-0680">Restriction system</keyword>
<dbReference type="AlphaFoldDB" id="A0A0D4CJD7"/>
<dbReference type="Gene3D" id="1.10.287.1120">
    <property type="entry name" value="Bipartite methylase S protein"/>
    <property type="match status" value="1"/>
</dbReference>
<dbReference type="GO" id="GO:0009307">
    <property type="term" value="P:DNA restriction-modification system"/>
    <property type="evidence" value="ECO:0007669"/>
    <property type="project" value="UniProtKB-KW"/>
</dbReference>
<evidence type="ECO:0000313" key="6">
    <source>
        <dbReference type="Proteomes" id="UP000003645"/>
    </source>
</evidence>
<dbReference type="InterPro" id="IPR052021">
    <property type="entry name" value="Type-I_RS_S_subunit"/>
</dbReference>
<protein>
    <recommendedName>
        <fullName evidence="4">Type I restriction modification DNA specificity domain-containing protein</fullName>
    </recommendedName>
</protein>
<feature type="domain" description="Type I restriction modification DNA specificity" evidence="4">
    <location>
        <begin position="22"/>
        <end position="192"/>
    </location>
</feature>
<evidence type="ECO:0000313" key="5">
    <source>
        <dbReference type="EMBL" id="AJT50277.1"/>
    </source>
</evidence>
<organism evidence="5 6">
    <name type="scientific">Limosilactobacillus mucosae LM1</name>
    <dbReference type="NCBI Taxonomy" id="1130798"/>
    <lineage>
        <taxon>Bacteria</taxon>
        <taxon>Bacillati</taxon>
        <taxon>Bacillota</taxon>
        <taxon>Bacilli</taxon>
        <taxon>Lactobacillales</taxon>
        <taxon>Lactobacillaceae</taxon>
        <taxon>Limosilactobacillus</taxon>
    </lineage>
</organism>
<dbReference type="Pfam" id="PF01420">
    <property type="entry name" value="Methylase_S"/>
    <property type="match status" value="2"/>
</dbReference>
<name>A0A0D4CJD7_LIMMU</name>
<dbReference type="STRING" id="1130798.LBLM1_03880"/>
<dbReference type="GO" id="GO:0003677">
    <property type="term" value="F:DNA binding"/>
    <property type="evidence" value="ECO:0007669"/>
    <property type="project" value="UniProtKB-KW"/>
</dbReference>
<dbReference type="EMBL" id="CP011013">
    <property type="protein sequence ID" value="AJT50277.1"/>
    <property type="molecule type" value="Genomic_DNA"/>
</dbReference>
<feature type="domain" description="Type I restriction modification DNA specificity" evidence="4">
    <location>
        <begin position="218"/>
        <end position="376"/>
    </location>
</feature>
<dbReference type="HOGENOM" id="CLU_021095_0_2_9"/>
<dbReference type="RefSeq" id="WP_006500730.1">
    <property type="nucleotide sequence ID" value="NZ_CP011013.1"/>
</dbReference>
<dbReference type="Gene3D" id="3.90.220.20">
    <property type="entry name" value="DNA methylase specificity domains"/>
    <property type="match status" value="2"/>
</dbReference>
<dbReference type="KEGG" id="lmu:LBLM1_03880"/>
<dbReference type="Proteomes" id="UP000003645">
    <property type="component" value="Chromosome"/>
</dbReference>
<sequence>MTKQNEKDAKRVPELRFKGFTDDWEQRKLGDLGSVQMNKRIFKDQTSESGEVPFFKIGTFGKKPDSFISKKLFDEYKSKYPYPKVGDILISASGSIGRTVVYKGEDAYFQDSNIVWLEHDGRLKNSFLEQFLKRTKWNKIEGSTIKRLYNKDILNKKINLPKLKEQEKIGQLFQYFDKTITLHEEQHRQLEQLKKALLQKMFADETGYPALRFKGFTEKWEQRKLGETVVNIVAGGDINKAELLSKGKYPVYANALTNNGIVGYYASQYRIAAPAVTVTGRGDIGIAKARDINFTPVVRLLAISSQHNNYFLENLINTHRSFAESTGVPQLTVPQLSNYKLYFPQKINEEVFIGKLFKKMDHLTTLHQHKIDNLKRLKRALLQKMFV</sequence>
<dbReference type="InterPro" id="IPR044946">
    <property type="entry name" value="Restrct_endonuc_typeI_TRD_sf"/>
</dbReference>
<keyword evidence="3" id="KW-0238">DNA-binding</keyword>
<proteinExistence type="inferred from homology"/>
<evidence type="ECO:0000259" key="4">
    <source>
        <dbReference type="Pfam" id="PF01420"/>
    </source>
</evidence>